<dbReference type="SUPFAM" id="SSF47836">
    <property type="entry name" value="Retroviral matrix proteins"/>
    <property type="match status" value="1"/>
</dbReference>
<evidence type="ECO:0000313" key="1">
    <source>
        <dbReference type="EMBL" id="TEA39227.1"/>
    </source>
</evidence>
<sequence length="76" mass="8670">MGATPSIPKDSLLGCVLANWENLDRVPQYKLGDQEVWPESGSLNYNTILQLDLFCKRKGKWGEVSSMQMFMTLFQN</sequence>
<dbReference type="EMBL" id="QWLN02004211">
    <property type="protein sequence ID" value="TEA39227.1"/>
    <property type="molecule type" value="Genomic_DNA"/>
</dbReference>
<comment type="caution">
    <text evidence="1">The sequence shown here is derived from an EMBL/GenBank/DDBJ whole genome shotgun (WGS) entry which is preliminary data.</text>
</comment>
<evidence type="ECO:0000313" key="2">
    <source>
        <dbReference type="Proteomes" id="UP000295264"/>
    </source>
</evidence>
<proteinExistence type="predicted"/>
<dbReference type="Proteomes" id="UP000295264">
    <property type="component" value="Unassembled WGS sequence"/>
</dbReference>
<gene>
    <name evidence="1" type="ORF">DBR06_SOUSAS7610057</name>
</gene>
<dbReference type="InterPro" id="IPR010999">
    <property type="entry name" value="Retrovr_matrix"/>
</dbReference>
<dbReference type="Gene3D" id="1.10.150.180">
    <property type="entry name" value="Gamma-retroviral matrix domain"/>
    <property type="match status" value="1"/>
</dbReference>
<dbReference type="AlphaFoldDB" id="A0A484GTI3"/>
<name>A0A484GTI3_SOUCH</name>
<dbReference type="InterPro" id="IPR036946">
    <property type="entry name" value="G_retro_matrix_sf"/>
</dbReference>
<keyword evidence="2" id="KW-1185">Reference proteome</keyword>
<reference evidence="1 2" key="1">
    <citation type="journal article" date="2018" name="Genomics">
        <title>Molecular footprints of inshore aquatic adaptation in Indo-Pacific humpback dolphin (Sousa chinensis).</title>
        <authorList>
            <person name="Ming Y."/>
            <person name="Jian J."/>
            <person name="Yu F."/>
            <person name="Yu X."/>
            <person name="Wang J."/>
            <person name="Liu W."/>
        </authorList>
    </citation>
    <scope>NUCLEOTIDE SEQUENCE [LARGE SCALE GENOMIC DNA]</scope>
    <source>
        <strain evidence="1">MY-2018</strain>
        <tissue evidence="1">Skin</tissue>
    </source>
</reference>
<dbReference type="InterPro" id="IPR050462">
    <property type="entry name" value="Retroviral_Gag-Pol_poly"/>
</dbReference>
<dbReference type="PANTHER" id="PTHR33166">
    <property type="entry name" value="GAG_P30 DOMAIN-CONTAINING PROTEIN"/>
    <property type="match status" value="1"/>
</dbReference>
<organism evidence="1 2">
    <name type="scientific">Sousa chinensis</name>
    <name type="common">Indo-pacific humpbacked dolphin</name>
    <name type="synonym">Steno chinensis</name>
    <dbReference type="NCBI Taxonomy" id="103600"/>
    <lineage>
        <taxon>Eukaryota</taxon>
        <taxon>Metazoa</taxon>
        <taxon>Chordata</taxon>
        <taxon>Craniata</taxon>
        <taxon>Vertebrata</taxon>
        <taxon>Euteleostomi</taxon>
        <taxon>Mammalia</taxon>
        <taxon>Eutheria</taxon>
        <taxon>Laurasiatheria</taxon>
        <taxon>Artiodactyla</taxon>
        <taxon>Whippomorpha</taxon>
        <taxon>Cetacea</taxon>
        <taxon>Odontoceti</taxon>
        <taxon>Delphinidae</taxon>
        <taxon>Sousa</taxon>
    </lineage>
</organism>
<protein>
    <submittedName>
        <fullName evidence="1">Uncharacterized protein</fullName>
    </submittedName>
</protein>
<accession>A0A484GTI3</accession>
<feature type="non-terminal residue" evidence="1">
    <location>
        <position position="76"/>
    </location>
</feature>